<protein>
    <recommendedName>
        <fullName evidence="4">TPM domain-containing protein</fullName>
    </recommendedName>
</protein>
<name>A0A9D1TR69_9BACT</name>
<evidence type="ECO:0000256" key="1">
    <source>
        <dbReference type="SAM" id="SignalP"/>
    </source>
</evidence>
<evidence type="ECO:0008006" key="4">
    <source>
        <dbReference type="Google" id="ProtNLM"/>
    </source>
</evidence>
<comment type="caution">
    <text evidence="2">The sequence shown here is derived from an EMBL/GenBank/DDBJ whole genome shotgun (WGS) entry which is preliminary data.</text>
</comment>
<evidence type="ECO:0000313" key="3">
    <source>
        <dbReference type="Proteomes" id="UP000886752"/>
    </source>
</evidence>
<accession>A0A9D1TR69</accession>
<reference evidence="2" key="2">
    <citation type="submission" date="2021-04" db="EMBL/GenBank/DDBJ databases">
        <authorList>
            <person name="Gilroy R."/>
        </authorList>
    </citation>
    <scope>NUCLEOTIDE SEQUENCE</scope>
    <source>
        <strain evidence="2">ChiHecec2B26-446</strain>
    </source>
</reference>
<dbReference type="AlphaFoldDB" id="A0A9D1TR69"/>
<proteinExistence type="predicted"/>
<sequence length="158" mass="17003">MKQALFAIVCLFCLSIVQPALAAPKGTAAADPVPNAPAKVDARVTAVGVQAEGTDSIGARLTTALKEKFNTSSLFRLSVASEPRLLILISTAPEFPSRPSVGSVYCVIWAYSQKDDYLPMLLGREVGTISDEDIDGLVARLVERTDGLSVKYAYLWKR</sequence>
<dbReference type="Proteomes" id="UP000886752">
    <property type="component" value="Unassembled WGS sequence"/>
</dbReference>
<reference evidence="2" key="1">
    <citation type="journal article" date="2021" name="PeerJ">
        <title>Extensive microbial diversity within the chicken gut microbiome revealed by metagenomics and culture.</title>
        <authorList>
            <person name="Gilroy R."/>
            <person name="Ravi A."/>
            <person name="Getino M."/>
            <person name="Pursley I."/>
            <person name="Horton D.L."/>
            <person name="Alikhan N.F."/>
            <person name="Baker D."/>
            <person name="Gharbi K."/>
            <person name="Hall N."/>
            <person name="Watson M."/>
            <person name="Adriaenssens E.M."/>
            <person name="Foster-Nyarko E."/>
            <person name="Jarju S."/>
            <person name="Secka A."/>
            <person name="Antonio M."/>
            <person name="Oren A."/>
            <person name="Chaudhuri R.R."/>
            <person name="La Ragione R."/>
            <person name="Hildebrand F."/>
            <person name="Pallen M.J."/>
        </authorList>
    </citation>
    <scope>NUCLEOTIDE SEQUENCE</scope>
    <source>
        <strain evidence="2">ChiHecec2B26-446</strain>
    </source>
</reference>
<organism evidence="2 3">
    <name type="scientific">Candidatus Desulfovibrio intestinipullorum</name>
    <dbReference type="NCBI Taxonomy" id="2838536"/>
    <lineage>
        <taxon>Bacteria</taxon>
        <taxon>Pseudomonadati</taxon>
        <taxon>Thermodesulfobacteriota</taxon>
        <taxon>Desulfovibrionia</taxon>
        <taxon>Desulfovibrionales</taxon>
        <taxon>Desulfovibrionaceae</taxon>
        <taxon>Desulfovibrio</taxon>
    </lineage>
</organism>
<feature type="chain" id="PRO_5038713183" description="TPM domain-containing protein" evidence="1">
    <location>
        <begin position="23"/>
        <end position="158"/>
    </location>
</feature>
<keyword evidence="1" id="KW-0732">Signal</keyword>
<gene>
    <name evidence="2" type="ORF">H9894_08315</name>
</gene>
<evidence type="ECO:0000313" key="2">
    <source>
        <dbReference type="EMBL" id="HIW01176.1"/>
    </source>
</evidence>
<feature type="signal peptide" evidence="1">
    <location>
        <begin position="1"/>
        <end position="22"/>
    </location>
</feature>
<dbReference type="EMBL" id="DXHV01000073">
    <property type="protein sequence ID" value="HIW01176.1"/>
    <property type="molecule type" value="Genomic_DNA"/>
</dbReference>